<protein>
    <submittedName>
        <fullName evidence="8">Ribosomal RNA large subunit methyltransferase K/L, partial</fullName>
        <ecNumber evidence="8">2.1.1.264</ecNumber>
    </submittedName>
</protein>
<accession>A0A451D0B2</accession>
<dbReference type="SUPFAM" id="SSF53335">
    <property type="entry name" value="S-adenosyl-L-methionine-dependent methyltransferases"/>
    <property type="match status" value="1"/>
</dbReference>
<name>A0A451D0B2_9GAMM</name>
<dbReference type="FunFam" id="3.40.50.150:FF:000039">
    <property type="entry name" value="Ribosomal RNA large subunit methyltransferase K/L"/>
    <property type="match status" value="1"/>
</dbReference>
<dbReference type="InterPro" id="IPR029063">
    <property type="entry name" value="SAM-dependent_MTases_sf"/>
</dbReference>
<evidence type="ECO:0000313" key="9">
    <source>
        <dbReference type="Proteomes" id="UP000294364"/>
    </source>
</evidence>
<evidence type="ECO:0000256" key="5">
    <source>
        <dbReference type="ARBA" id="ARBA00022691"/>
    </source>
</evidence>
<dbReference type="GO" id="GO:0003723">
    <property type="term" value="F:RNA binding"/>
    <property type="evidence" value="ECO:0007669"/>
    <property type="project" value="UniProtKB-KW"/>
</dbReference>
<reference evidence="8 9" key="1">
    <citation type="submission" date="2019-02" db="EMBL/GenBank/DDBJ databases">
        <authorList>
            <person name="Manzano-Marin A."/>
            <person name="Manzano-Marin A."/>
        </authorList>
    </citation>
    <scope>NUCLEOTIDE SEQUENCE [LARGE SCALE GENOMIC DNA]</scope>
    <source>
        <strain evidence="8 9">ErCicurtihirsuta</strain>
    </source>
</reference>
<gene>
    <name evidence="8" type="primary">rlmL</name>
    <name evidence="8" type="ORF">ERCICURT3053_362</name>
</gene>
<feature type="domain" description="S-adenosylmethionine-dependent methyltransferase" evidence="7">
    <location>
        <begin position="137"/>
        <end position="292"/>
    </location>
</feature>
<evidence type="ECO:0000256" key="3">
    <source>
        <dbReference type="ARBA" id="ARBA00022603"/>
    </source>
</evidence>
<dbReference type="EC" id="2.1.1.264" evidence="8"/>
<proteinExistence type="predicted"/>
<dbReference type="EMBL" id="LR217698">
    <property type="protein sequence ID" value="VFP78726.1"/>
    <property type="molecule type" value="Genomic_DNA"/>
</dbReference>
<dbReference type="GO" id="GO:0008168">
    <property type="term" value="F:methyltransferase activity"/>
    <property type="evidence" value="ECO:0007669"/>
    <property type="project" value="UniProtKB-KW"/>
</dbReference>
<dbReference type="Proteomes" id="UP000294364">
    <property type="component" value="Chromosome"/>
</dbReference>
<evidence type="ECO:0000256" key="1">
    <source>
        <dbReference type="ARBA" id="ARBA00022490"/>
    </source>
</evidence>
<keyword evidence="6" id="KW-0694">RNA-binding</keyword>
<dbReference type="Gene3D" id="3.30.750.80">
    <property type="entry name" value="RNA methyltransferase domain (HRMD) like"/>
    <property type="match status" value="1"/>
</dbReference>
<dbReference type="PANTHER" id="PTHR43042">
    <property type="entry name" value="SAM-DEPENDENT METHYLTRANSFERASE"/>
    <property type="match status" value="1"/>
</dbReference>
<keyword evidence="1" id="KW-0963">Cytoplasm</keyword>
<dbReference type="InterPro" id="IPR019614">
    <property type="entry name" value="SAM-dep_methyl-trfase"/>
</dbReference>
<keyword evidence="5" id="KW-0949">S-adenosyl-L-methionine</keyword>
<evidence type="ECO:0000256" key="4">
    <source>
        <dbReference type="ARBA" id="ARBA00022679"/>
    </source>
</evidence>
<organism evidence="8 9">
    <name type="scientific">Candidatus Erwinia haradaeae</name>
    <dbReference type="NCBI Taxonomy" id="1922217"/>
    <lineage>
        <taxon>Bacteria</taxon>
        <taxon>Pseudomonadati</taxon>
        <taxon>Pseudomonadota</taxon>
        <taxon>Gammaproteobacteria</taxon>
        <taxon>Enterobacterales</taxon>
        <taxon>Erwiniaceae</taxon>
        <taxon>Erwinia</taxon>
    </lineage>
</organism>
<evidence type="ECO:0000256" key="6">
    <source>
        <dbReference type="ARBA" id="ARBA00022884"/>
    </source>
</evidence>
<dbReference type="CDD" id="cd02440">
    <property type="entry name" value="AdoMet_MTases"/>
    <property type="match status" value="1"/>
</dbReference>
<sequence length="340" mass="39628">MNNCVLKYESMLRSPIDFFLLSGQYIIDYANRLRKNIKKLDKWAKVEKIECYRIYDCDLPDYKVTIDRYGDWILIQEYSAPHTINPSKAQQRLSNVITTTIDVLDIPLNKIILKIRTKQKGRNRQYQKLNNNGKFLEIMEFNAKLLVNLTDYLDTGIFLDNRNTRKILGKMSNGKKFLNLFSYTGSASVHAGLGGALSTTTIDISNTYINWAQRNMLLNGLSGHNHRFIQTDCLNWLHESIEKFDLIFIDPPTFTNSKRMKNNFDIQRDHLEIITNLKRLLHDNGSIIFSNNKRSFKLNLTGLNLLKLKVTELSAKTKPKDFFHSRPLHSCWLITHLHKN</sequence>
<keyword evidence="3 8" id="KW-0489">Methyltransferase</keyword>
<dbReference type="NCBIfam" id="NF008748">
    <property type="entry name" value="PRK11783.1"/>
    <property type="match status" value="1"/>
</dbReference>
<dbReference type="PANTHER" id="PTHR43042:SF3">
    <property type="entry name" value="RIBOSOMAL RNA LARGE SUBUNIT METHYLTRANSFERASE YWBD-RELATED"/>
    <property type="match status" value="1"/>
</dbReference>
<evidence type="ECO:0000313" key="8">
    <source>
        <dbReference type="EMBL" id="VFP78726.1"/>
    </source>
</evidence>
<evidence type="ECO:0000259" key="7">
    <source>
        <dbReference type="Pfam" id="PF10672"/>
    </source>
</evidence>
<keyword evidence="4 8" id="KW-0808">Transferase</keyword>
<dbReference type="AlphaFoldDB" id="A0A451D0B2"/>
<dbReference type="GO" id="GO:0006364">
    <property type="term" value="P:rRNA processing"/>
    <property type="evidence" value="ECO:0007669"/>
    <property type="project" value="UniProtKB-KW"/>
</dbReference>
<keyword evidence="2" id="KW-0698">rRNA processing</keyword>
<dbReference type="GO" id="GO:0032259">
    <property type="term" value="P:methylation"/>
    <property type="evidence" value="ECO:0007669"/>
    <property type="project" value="UniProtKB-KW"/>
</dbReference>
<dbReference type="Gene3D" id="3.40.50.150">
    <property type="entry name" value="Vaccinia Virus protein VP39"/>
    <property type="match status" value="1"/>
</dbReference>
<evidence type="ECO:0000256" key="2">
    <source>
        <dbReference type="ARBA" id="ARBA00022552"/>
    </source>
</evidence>
<dbReference type="Pfam" id="PF10672">
    <property type="entry name" value="Methyltrans_SAM"/>
    <property type="match status" value="1"/>
</dbReference>